<gene>
    <name evidence="1" type="ORF">SAMN05444411_10173</name>
</gene>
<reference evidence="1 2" key="1">
    <citation type="submission" date="2016-10" db="EMBL/GenBank/DDBJ databases">
        <authorList>
            <person name="de Groot N.N."/>
        </authorList>
    </citation>
    <scope>NUCLEOTIDE SEQUENCE [LARGE SCALE GENOMIC DNA]</scope>
    <source>
        <strain evidence="1 2">DSM 24956</strain>
    </source>
</reference>
<protein>
    <recommendedName>
        <fullName evidence="3">STAS domain-containing protein</fullName>
    </recommendedName>
</protein>
<evidence type="ECO:0008006" key="3">
    <source>
        <dbReference type="Google" id="ProtNLM"/>
    </source>
</evidence>
<evidence type="ECO:0000313" key="2">
    <source>
        <dbReference type="Proteomes" id="UP000199595"/>
    </source>
</evidence>
<evidence type="ECO:0000313" key="1">
    <source>
        <dbReference type="EMBL" id="SDW10197.1"/>
    </source>
</evidence>
<dbReference type="Proteomes" id="UP000199595">
    <property type="component" value="Unassembled WGS sequence"/>
</dbReference>
<keyword evidence="2" id="KW-1185">Reference proteome</keyword>
<accession>A0A1H2QSP7</accession>
<dbReference type="EMBL" id="FNNJ01000001">
    <property type="protein sequence ID" value="SDW10197.1"/>
    <property type="molecule type" value="Genomic_DNA"/>
</dbReference>
<organism evidence="1 2">
    <name type="scientific">Lutibacter oricola</name>
    <dbReference type="NCBI Taxonomy" id="762486"/>
    <lineage>
        <taxon>Bacteria</taxon>
        <taxon>Pseudomonadati</taxon>
        <taxon>Bacteroidota</taxon>
        <taxon>Flavobacteriia</taxon>
        <taxon>Flavobacteriales</taxon>
        <taxon>Flavobacteriaceae</taxon>
        <taxon>Lutibacter</taxon>
    </lineage>
</organism>
<sequence length="139" mass="16278">MIINYQTFTEKNLLIIRYEGDFCIDKYKAQVLDIVAKPEWNSIHKILVDLRSVEVEFELEDIQTLVDIKKNIIKKEHLSVQLVDKPMITALSHLLQTEFSNYDLTTEYCSTVNKAIELLDINFNVKDLTNTLENLEHTF</sequence>
<proteinExistence type="predicted"/>
<dbReference type="RefSeq" id="WP_090118566.1">
    <property type="nucleotide sequence ID" value="NZ_FNNJ01000001.1"/>
</dbReference>
<dbReference type="AlphaFoldDB" id="A0A1H2QSP7"/>
<name>A0A1H2QSP7_9FLAO</name>
<dbReference type="OrthoDB" id="1446013at2"/>
<dbReference type="STRING" id="762486.SAMN05444411_10173"/>